<protein>
    <submittedName>
        <fullName evidence="4">Glutathione S-transferase N-terminal domain-containing protein</fullName>
    </submittedName>
</protein>
<dbReference type="Proteomes" id="UP001244297">
    <property type="component" value="Unassembled WGS sequence"/>
</dbReference>
<dbReference type="InterPro" id="IPR004045">
    <property type="entry name" value="Glutathione_S-Trfase_N"/>
</dbReference>
<dbReference type="Gene3D" id="3.40.30.10">
    <property type="entry name" value="Glutaredoxin"/>
    <property type="match status" value="1"/>
</dbReference>
<evidence type="ECO:0000256" key="1">
    <source>
        <dbReference type="SAM" id="MobiDB-lite"/>
    </source>
</evidence>
<dbReference type="PROSITE" id="PS50404">
    <property type="entry name" value="GST_NTER"/>
    <property type="match status" value="1"/>
</dbReference>
<dbReference type="PANTHER" id="PTHR43968:SF6">
    <property type="entry name" value="GLUTATHIONE S-TRANSFERASE OMEGA"/>
    <property type="match status" value="1"/>
</dbReference>
<dbReference type="InterPro" id="IPR040079">
    <property type="entry name" value="Glutathione_S-Trfase"/>
</dbReference>
<dbReference type="InterPro" id="IPR036282">
    <property type="entry name" value="Glutathione-S-Trfase_C_sf"/>
</dbReference>
<dbReference type="SUPFAM" id="SSF52833">
    <property type="entry name" value="Thioredoxin-like"/>
    <property type="match status" value="1"/>
</dbReference>
<dbReference type="CDD" id="cd03205">
    <property type="entry name" value="GST_C_6"/>
    <property type="match status" value="1"/>
</dbReference>
<organism evidence="4 5">
    <name type="scientific">Methylobacterium longum</name>
    <dbReference type="NCBI Taxonomy" id="767694"/>
    <lineage>
        <taxon>Bacteria</taxon>
        <taxon>Pseudomonadati</taxon>
        <taxon>Pseudomonadota</taxon>
        <taxon>Alphaproteobacteria</taxon>
        <taxon>Hyphomicrobiales</taxon>
        <taxon>Methylobacteriaceae</taxon>
        <taxon>Methylobacterium</taxon>
    </lineage>
</organism>
<feature type="domain" description="GST C-terminal" evidence="3">
    <location>
        <begin position="84"/>
        <end position="211"/>
    </location>
</feature>
<evidence type="ECO:0000259" key="2">
    <source>
        <dbReference type="PROSITE" id="PS50404"/>
    </source>
</evidence>
<dbReference type="Pfam" id="PF13410">
    <property type="entry name" value="GST_C_2"/>
    <property type="match status" value="1"/>
</dbReference>
<accession>A0ABT8AVY6</accession>
<dbReference type="Pfam" id="PF13409">
    <property type="entry name" value="GST_N_2"/>
    <property type="match status" value="1"/>
</dbReference>
<keyword evidence="5" id="KW-1185">Reference proteome</keyword>
<gene>
    <name evidence="4" type="ORF">QWZ18_25500</name>
</gene>
<dbReference type="SFLD" id="SFLDG00358">
    <property type="entry name" value="Main_(cytGST)"/>
    <property type="match status" value="1"/>
</dbReference>
<evidence type="ECO:0000259" key="3">
    <source>
        <dbReference type="PROSITE" id="PS50405"/>
    </source>
</evidence>
<name>A0ABT8AVY6_9HYPH</name>
<dbReference type="EMBL" id="JAUFPT010000088">
    <property type="protein sequence ID" value="MDN3573949.1"/>
    <property type="molecule type" value="Genomic_DNA"/>
</dbReference>
<dbReference type="PROSITE" id="PS50405">
    <property type="entry name" value="GST_CTER"/>
    <property type="match status" value="1"/>
</dbReference>
<dbReference type="InterPro" id="IPR036249">
    <property type="entry name" value="Thioredoxin-like_sf"/>
</dbReference>
<dbReference type="Gene3D" id="1.20.1050.10">
    <property type="match status" value="1"/>
</dbReference>
<feature type="compositionally biased region" description="Polar residues" evidence="1">
    <location>
        <begin position="196"/>
        <end position="211"/>
    </location>
</feature>
<sequence length="211" mass="24165">MMKLISATPSPYARKVRIALAEKGIPFDLETEVPWHGTSVTPQYNPLEKLPVLILEDGSAVYESHYIMEWIEAKYPAPPLVPADIDGRLLARKFEVLCDGTCDAFVLMFFEQMRDQERQSPEWIARQRRKVDGGVREIARLIGDRDYAVGDSFGLGDIAAGTVVGYLDVRWPDYPWREQYPSLAAYSDRMERRPSFQRTRPTPQQITEKVV</sequence>
<feature type="domain" description="GST N-terminal" evidence="2">
    <location>
        <begin position="1"/>
        <end position="79"/>
    </location>
</feature>
<dbReference type="InterPro" id="IPR050983">
    <property type="entry name" value="GST_Omega/HSP26"/>
</dbReference>
<proteinExistence type="predicted"/>
<evidence type="ECO:0000313" key="4">
    <source>
        <dbReference type="EMBL" id="MDN3573949.1"/>
    </source>
</evidence>
<dbReference type="SUPFAM" id="SSF47616">
    <property type="entry name" value="GST C-terminal domain-like"/>
    <property type="match status" value="1"/>
</dbReference>
<dbReference type="InterPro" id="IPR010987">
    <property type="entry name" value="Glutathione-S-Trfase_C-like"/>
</dbReference>
<dbReference type="PANTHER" id="PTHR43968">
    <property type="match status" value="1"/>
</dbReference>
<feature type="region of interest" description="Disordered" evidence="1">
    <location>
        <begin position="191"/>
        <end position="211"/>
    </location>
</feature>
<dbReference type="RefSeq" id="WP_238291308.1">
    <property type="nucleotide sequence ID" value="NZ_BPQS01000036.1"/>
</dbReference>
<dbReference type="SFLD" id="SFLDS00019">
    <property type="entry name" value="Glutathione_Transferase_(cytos"/>
    <property type="match status" value="1"/>
</dbReference>
<comment type="caution">
    <text evidence="4">The sequence shown here is derived from an EMBL/GenBank/DDBJ whole genome shotgun (WGS) entry which is preliminary data.</text>
</comment>
<evidence type="ECO:0000313" key="5">
    <source>
        <dbReference type="Proteomes" id="UP001244297"/>
    </source>
</evidence>
<reference evidence="5" key="1">
    <citation type="journal article" date="2019" name="Int. J. Syst. Evol. Microbiol.">
        <title>The Global Catalogue of Microorganisms (GCM) 10K type strain sequencing project: providing services to taxonomists for standard genome sequencing and annotation.</title>
        <authorList>
            <consortium name="The Broad Institute Genomics Platform"/>
            <consortium name="The Broad Institute Genome Sequencing Center for Infectious Disease"/>
            <person name="Wu L."/>
            <person name="Ma J."/>
        </authorList>
    </citation>
    <scope>NUCLEOTIDE SEQUENCE [LARGE SCALE GENOMIC DNA]</scope>
    <source>
        <strain evidence="5">CECT 7806</strain>
    </source>
</reference>